<reference evidence="4 5" key="1">
    <citation type="submission" date="2019-02" db="EMBL/GenBank/DDBJ databases">
        <title>Sequencing the genomes of 1000 actinobacteria strains.</title>
        <authorList>
            <person name="Klenk H.-P."/>
        </authorList>
    </citation>
    <scope>NUCLEOTIDE SEQUENCE [LARGE SCALE GENOMIC DNA]</scope>
    <source>
        <strain evidence="4 5">DSM 45779</strain>
    </source>
</reference>
<dbReference type="EMBL" id="SHKL01000001">
    <property type="protein sequence ID" value="RZT88101.1"/>
    <property type="molecule type" value="Genomic_DNA"/>
</dbReference>
<name>A0A4Q7V3S3_PSEST</name>
<dbReference type="OrthoDB" id="2989771at2"/>
<accession>A0A4Q7V3S3</accession>
<evidence type="ECO:0000256" key="1">
    <source>
        <dbReference type="SAM" id="MobiDB-lite"/>
    </source>
</evidence>
<evidence type="ECO:0000256" key="2">
    <source>
        <dbReference type="SAM" id="SignalP"/>
    </source>
</evidence>
<comment type="caution">
    <text evidence="4">The sequence shown here is derived from an EMBL/GenBank/DDBJ whole genome shotgun (WGS) entry which is preliminary data.</text>
</comment>
<dbReference type="Proteomes" id="UP000291591">
    <property type="component" value="Unassembled WGS sequence"/>
</dbReference>
<feature type="signal peptide" evidence="2">
    <location>
        <begin position="1"/>
        <end position="30"/>
    </location>
</feature>
<keyword evidence="2" id="KW-0732">Signal</keyword>
<protein>
    <recommendedName>
        <fullName evidence="3">ARB-07466-like C-terminal domain-containing protein</fullName>
    </recommendedName>
</protein>
<dbReference type="RefSeq" id="WP_130292156.1">
    <property type="nucleotide sequence ID" value="NZ_SHKL01000001.1"/>
</dbReference>
<feature type="compositionally biased region" description="Basic and acidic residues" evidence="1">
    <location>
        <begin position="235"/>
        <end position="253"/>
    </location>
</feature>
<feature type="region of interest" description="Disordered" evidence="1">
    <location>
        <begin position="231"/>
        <end position="268"/>
    </location>
</feature>
<dbReference type="InterPro" id="IPR058593">
    <property type="entry name" value="ARB_07466-like_C"/>
</dbReference>
<feature type="chain" id="PRO_5020847283" description="ARB-07466-like C-terminal domain-containing protein" evidence="2">
    <location>
        <begin position="31"/>
        <end position="268"/>
    </location>
</feature>
<organism evidence="4 5">
    <name type="scientific">Pseudonocardia sediminis</name>
    <dbReference type="NCBI Taxonomy" id="1397368"/>
    <lineage>
        <taxon>Bacteria</taxon>
        <taxon>Bacillati</taxon>
        <taxon>Actinomycetota</taxon>
        <taxon>Actinomycetes</taxon>
        <taxon>Pseudonocardiales</taxon>
        <taxon>Pseudonocardiaceae</taxon>
        <taxon>Pseudonocardia</taxon>
    </lineage>
</organism>
<dbReference type="AlphaFoldDB" id="A0A4Q7V3S3"/>
<gene>
    <name evidence="4" type="ORF">EV383_5037</name>
</gene>
<dbReference type="Pfam" id="PF26571">
    <property type="entry name" value="VldE"/>
    <property type="match status" value="1"/>
</dbReference>
<proteinExistence type="predicted"/>
<feature type="domain" description="ARB-07466-like C-terminal" evidence="3">
    <location>
        <begin position="155"/>
        <end position="245"/>
    </location>
</feature>
<evidence type="ECO:0000313" key="5">
    <source>
        <dbReference type="Proteomes" id="UP000291591"/>
    </source>
</evidence>
<keyword evidence="5" id="KW-1185">Reference proteome</keyword>
<feature type="region of interest" description="Disordered" evidence="1">
    <location>
        <begin position="112"/>
        <end position="144"/>
    </location>
</feature>
<sequence>MSRHRRTARLRADGLRNVATAAAVASGALAVVTPAVGLDDLGDAAGESTGAFLLAAENSSTAAAATASSGPRTEPVLAGADELVKASGLLEAAGGAGQAVVAERGRIEQAARAAAARPAGGGGGGGDDGESEAPAGGGPSSASCDIDTSGLGDVKSWVSDAAQFLGCAYDQPELLGVGNRGNASDHPTGHALDLMVRGEKGDRIAECALANADELGVKYVIWEQRMNSGDGWESMEDRGGDTANHNDHVHISFDKSAGSGNPDLGRCA</sequence>
<evidence type="ECO:0000259" key="3">
    <source>
        <dbReference type="Pfam" id="PF26571"/>
    </source>
</evidence>
<evidence type="ECO:0000313" key="4">
    <source>
        <dbReference type="EMBL" id="RZT88101.1"/>
    </source>
</evidence>